<name>A0ABU9Q2L3_9BURK</name>
<feature type="transmembrane region" description="Helical" evidence="2">
    <location>
        <begin position="16"/>
        <end position="35"/>
    </location>
</feature>
<dbReference type="EMBL" id="JBANDC010000025">
    <property type="protein sequence ID" value="MEM4990504.1"/>
    <property type="molecule type" value="Genomic_DNA"/>
</dbReference>
<dbReference type="RefSeq" id="WP_342831538.1">
    <property type="nucleotide sequence ID" value="NZ_JBANDC010000025.1"/>
</dbReference>
<evidence type="ECO:0000313" key="4">
    <source>
        <dbReference type="Proteomes" id="UP001495910"/>
    </source>
</evidence>
<reference evidence="3 4" key="1">
    <citation type="submission" date="2024-02" db="EMBL/GenBank/DDBJ databases">
        <title>Draft genome sequence of Collimonas sp. strain H4R21, an effective mineral-weathering bacterial strain isolated from the beech rhizosphere.</title>
        <authorList>
            <person name="Morin E."/>
            <person name="Uroz S."/>
            <person name="Leveau J.H.J."/>
            <person name="Kumar R."/>
            <person name="Rey M.W."/>
            <person name="Pham J."/>
        </authorList>
    </citation>
    <scope>NUCLEOTIDE SEQUENCE [LARGE SCALE GENOMIC DNA]</scope>
    <source>
        <strain evidence="3 4">H4R21</strain>
    </source>
</reference>
<accession>A0ABU9Q2L3</accession>
<dbReference type="InterPro" id="IPR008023">
    <property type="entry name" value="DUF748"/>
</dbReference>
<keyword evidence="2" id="KW-0812">Transmembrane</keyword>
<gene>
    <name evidence="3" type="ORF">V8G57_24160</name>
</gene>
<dbReference type="Gene3D" id="3.30.1330.60">
    <property type="entry name" value="OmpA-like domain"/>
    <property type="match status" value="1"/>
</dbReference>
<dbReference type="Pfam" id="PF05359">
    <property type="entry name" value="DUF748"/>
    <property type="match status" value="2"/>
</dbReference>
<evidence type="ECO:0000313" key="3">
    <source>
        <dbReference type="EMBL" id="MEM4990504.1"/>
    </source>
</evidence>
<protein>
    <submittedName>
        <fullName evidence="3">DUF748 domain-containing protein</fullName>
    </submittedName>
</protein>
<dbReference type="Proteomes" id="UP001495910">
    <property type="component" value="Unassembled WGS sequence"/>
</dbReference>
<keyword evidence="4" id="KW-1185">Reference proteome</keyword>
<dbReference type="InterPro" id="IPR036737">
    <property type="entry name" value="OmpA-like_sf"/>
</dbReference>
<evidence type="ECO:0000256" key="2">
    <source>
        <dbReference type="SAM" id="Phobius"/>
    </source>
</evidence>
<keyword evidence="2" id="KW-1133">Transmembrane helix</keyword>
<keyword evidence="2" id="KW-0472">Membrane</keyword>
<dbReference type="PANTHER" id="PTHR30441:SF8">
    <property type="entry name" value="DUF748 DOMAIN-CONTAINING PROTEIN"/>
    <property type="match status" value="1"/>
</dbReference>
<organism evidence="3 4">
    <name type="scientific">Collimonas rhizosphaerae</name>
    <dbReference type="NCBI Taxonomy" id="3126357"/>
    <lineage>
        <taxon>Bacteria</taxon>
        <taxon>Pseudomonadati</taxon>
        <taxon>Pseudomonadota</taxon>
        <taxon>Betaproteobacteria</taxon>
        <taxon>Burkholderiales</taxon>
        <taxon>Oxalobacteraceae</taxon>
        <taxon>Collimonas</taxon>
    </lineage>
</organism>
<sequence length="1226" mass="129760">MANIPRPSWLPRAMRWTGITVIVLLVLALISWLAVPPVAKHLVEQQIEAQLGRKATVGKVAFNPFNLALTVSDFTLYEQDKTTTAFSAKTLLVNASSASLFRLAPVLNEAKLVDPSLHVVRTSADGIGRYNFSDIIDRILAMPKSDKPTLFSVSNIQLENGSIKFDDKVTNKLVDIQALNIGVPYVSNFPSKVDTFVQPHLSAKVNGTPFDLSGRSKPFAGSLETSLAIDIDQLDVASFVAFSPVALPLAIQSTKLSTKLDLTFVRNKDKPEVLLSGAIKLADVALADKNAAPLLKAQAINAQINKLNVLTGAAALDQIDIQQPEVWVNLNANGSLNWAALSTPAAKQEITKDAAKDAPKKPAGPAPQMTLAKLSIHDGTVNWLDAANASPALNLQVKNVALDASRLSLAADAKPATVTLSSGTENDQRIQFIGQITPAKGIVAGKASINALSLAPYQPYVNRSLAAVLSGQLSLSTLLAIDGSRIRLHQLGIDVDDLKVAAKTSAGGSIGAKKISLENASVDTEAHTFNADALHLAGIQGDVRRDAQGKLNLQQFIANTGGASKAAPAAPAKQSGPDWVATLGKFAISDSSLAYQDDAVKPAVKLRADGLNLSAENISSKLDKPIKVSLRTQLNKTGKLSADGSVAAQMKSIALDLDAQNLPVAAFQPYFTDYVNVNLTSGQASTKGKLSLTPPSGRQELATSYNGNLRLANFRVLDKETSADFLKWKLLDVSGINANIGGPRQNVTLAKIALTDFYARIILSESAKLNLQDIVVSKNAPAGAPAPSLTSAEAGEGMGQGTQKVTKSTAEGKVTVAPIAAAPPKENAPVIKIGQVVIKGGNINYTDNFVKPNYTANMTGMNGTVGAIASDKPAPAPIDLNGKIDNDAPVAISGSLNPLFKPMFLDIKASANGVELPRLTPYAAKYAGYAIEKGKLSMDVSYHIENDKLVAQNNVRIDQLTFGNKIDSPTATKLPVLLAVALLKDRNGQININLPISGTLSDPEFSIGGIIVRIFINLIVKAVTSPFALISSAFGGAGGDDLGYAEFAPGSATLTAATQSKLDTLAKALTDRPALKLDLIGRVDPKSDTDGVRQQILNRKLKALKLKDSVDGSDDTQSDDVALTDADKEKYMGKVYGSEKFDKPRNVIGLSKSLPTAEMEKLIVANTAVTQDALSALATRRAEAVRKYLETKGQIPLERIFLIAPKLTADGIKDKGQPNRVDFALK</sequence>
<proteinExistence type="predicted"/>
<dbReference type="InterPro" id="IPR052894">
    <property type="entry name" value="AsmA-related"/>
</dbReference>
<comment type="caution">
    <text evidence="3">The sequence shown here is derived from an EMBL/GenBank/DDBJ whole genome shotgun (WGS) entry which is preliminary data.</text>
</comment>
<feature type="region of interest" description="Disordered" evidence="1">
    <location>
        <begin position="781"/>
        <end position="800"/>
    </location>
</feature>
<dbReference type="PANTHER" id="PTHR30441">
    <property type="entry name" value="DUF748 DOMAIN-CONTAINING PROTEIN"/>
    <property type="match status" value="1"/>
</dbReference>
<evidence type="ECO:0000256" key="1">
    <source>
        <dbReference type="SAM" id="MobiDB-lite"/>
    </source>
</evidence>